<keyword evidence="2" id="KW-1185">Reference proteome</keyword>
<reference evidence="1 2" key="1">
    <citation type="journal article" date="2019" name="Int. J. Syst. Evol. Microbiol.">
        <title>The Draft Whole-Genome Sequence of the Antibiotic Producer Empedobacter haloabium ATCC 31962 Provides Indications for Its Taxonomic Reclassification.</title>
        <authorList>
            <person name="Miess H."/>
            <person name="Arlt P."/>
            <person name="Apel A.K."/>
            <person name="Weber T."/>
            <person name="Nieselt K."/>
            <person name="Hanssen F."/>
            <person name="Czemmel S."/>
            <person name="Nahnsen S."/>
            <person name="Gross H."/>
        </authorList>
    </citation>
    <scope>NUCLEOTIDE SEQUENCE [LARGE SCALE GENOMIC DNA]</scope>
    <source>
        <strain evidence="1 2">ATCC 31962</strain>
    </source>
</reference>
<sequence length="156" mass="17881">MRKLSPENEKEFEELAKYVNFYTTHVWRVSPEAPEHPSHFLTPVPGKVTKSQLLSGLRQAANDTVEDASSFTQEQTAALDRACLANDVLTLSEVRRRFSGQYRSVLKKRRISNETEYYLVVAIITDMSSQLDDDERRLLEELAHAYEEASSKREGD</sequence>
<proteinExistence type="predicted"/>
<evidence type="ECO:0000313" key="1">
    <source>
        <dbReference type="EMBL" id="WUR14551.1"/>
    </source>
</evidence>
<protein>
    <submittedName>
        <fullName evidence="1">Uncharacterized protein</fullName>
    </submittedName>
</protein>
<dbReference type="EMBL" id="CP136508">
    <property type="protein sequence ID" value="WUR14551.1"/>
    <property type="molecule type" value="Genomic_DNA"/>
</dbReference>
<name>A0ABZ1UR88_9BURK</name>
<accession>A0ABZ1UR88</accession>
<evidence type="ECO:0000313" key="2">
    <source>
        <dbReference type="Proteomes" id="UP000321323"/>
    </source>
</evidence>
<gene>
    <name evidence="1" type="ORF">E7V67_005450</name>
</gene>
<dbReference type="Proteomes" id="UP000321323">
    <property type="component" value="Chromosome"/>
</dbReference>
<organism evidence="1 2">
    <name type="scientific">[Empedobacter] haloabium</name>
    <dbReference type="NCBI Taxonomy" id="592317"/>
    <lineage>
        <taxon>Bacteria</taxon>
        <taxon>Pseudomonadati</taxon>
        <taxon>Pseudomonadota</taxon>
        <taxon>Betaproteobacteria</taxon>
        <taxon>Burkholderiales</taxon>
        <taxon>Oxalobacteraceae</taxon>
        <taxon>Telluria group</taxon>
        <taxon>Telluria group incertae sedis</taxon>
    </lineage>
</organism>